<comment type="subunit">
    <text evidence="4">The basal body constitutes a major portion of the flagellar organelle and consists of five rings (E,L,P,S, and M) mounted on a central rod. The rod consists of about 26 subunits of FlgG in the distal portion, and FlgB, FlgC and FlgF are thought to build up the proximal portion of the rod with about 6 subunits each.</text>
</comment>
<dbReference type="AlphaFoldDB" id="A0A231V4G8"/>
<comment type="caution">
    <text evidence="8">The sequence shown here is derived from an EMBL/GenBank/DDBJ whole genome shotgun (WGS) entry which is preliminary data.</text>
</comment>
<feature type="domain" description="Flagellar basal body rod protein N-terminal" evidence="5">
    <location>
        <begin position="5"/>
        <end position="35"/>
    </location>
</feature>
<evidence type="ECO:0000256" key="1">
    <source>
        <dbReference type="ARBA" id="ARBA00004117"/>
    </source>
</evidence>
<dbReference type="InterPro" id="IPR001444">
    <property type="entry name" value="Flag_bb_rod_N"/>
</dbReference>
<comment type="similarity">
    <text evidence="2 4">Belongs to the flagella basal body rod proteins family.</text>
</comment>
<dbReference type="InterPro" id="IPR020013">
    <property type="entry name" value="Flagellar_FlgE/F/G"/>
</dbReference>
<organism evidence="8 9">
    <name type="scientific">Notoacmeibacter marinus</name>
    <dbReference type="NCBI Taxonomy" id="1876515"/>
    <lineage>
        <taxon>Bacteria</taxon>
        <taxon>Pseudomonadati</taxon>
        <taxon>Pseudomonadota</taxon>
        <taxon>Alphaproteobacteria</taxon>
        <taxon>Hyphomicrobiales</taxon>
        <taxon>Notoacmeibacteraceae</taxon>
        <taxon>Notoacmeibacter</taxon>
    </lineage>
</organism>
<protein>
    <recommendedName>
        <fullName evidence="4">Flagellar basal-body rod protein FlgF</fullName>
    </recommendedName>
</protein>
<dbReference type="PANTHER" id="PTHR30435:SF19">
    <property type="entry name" value="FLAGELLAR BASAL-BODY ROD PROTEIN FLGG"/>
    <property type="match status" value="1"/>
</dbReference>
<accession>A0A231V4G8</accession>
<evidence type="ECO:0000259" key="6">
    <source>
        <dbReference type="Pfam" id="PF06429"/>
    </source>
</evidence>
<dbReference type="NCBIfam" id="TIGR03506">
    <property type="entry name" value="FlgEFG_subfam"/>
    <property type="match status" value="1"/>
</dbReference>
<dbReference type="InterPro" id="IPR037925">
    <property type="entry name" value="FlgE/F/G-like"/>
</dbReference>
<evidence type="ECO:0000256" key="3">
    <source>
        <dbReference type="ARBA" id="ARBA00023143"/>
    </source>
</evidence>
<dbReference type="Pfam" id="PF06429">
    <property type="entry name" value="Flg_bbr_C"/>
    <property type="match status" value="1"/>
</dbReference>
<evidence type="ECO:0000259" key="5">
    <source>
        <dbReference type="Pfam" id="PF00460"/>
    </source>
</evidence>
<dbReference type="InterPro" id="IPR010930">
    <property type="entry name" value="Flg_bb/hook_C_dom"/>
</dbReference>
<keyword evidence="8" id="KW-0969">Cilium</keyword>
<dbReference type="GO" id="GO:0071978">
    <property type="term" value="P:bacterial-type flagellum-dependent swarming motility"/>
    <property type="evidence" value="ECO:0007669"/>
    <property type="project" value="TreeGrafter"/>
</dbReference>
<feature type="domain" description="Flagellar hook protein FlgE/F/G-like D1" evidence="7">
    <location>
        <begin position="80"/>
        <end position="144"/>
    </location>
</feature>
<keyword evidence="8" id="KW-0282">Flagellum</keyword>
<dbReference type="InterPro" id="IPR053967">
    <property type="entry name" value="LlgE_F_G-like_D1"/>
</dbReference>
<evidence type="ECO:0000313" key="8">
    <source>
        <dbReference type="EMBL" id="OXT02476.1"/>
    </source>
</evidence>
<reference evidence="9" key="1">
    <citation type="journal article" date="2017" name="Int. J. Syst. Evol. Microbiol.">
        <title>Notoacmeibacter marinus gen. nov., sp. nov., isolated from the gut of a limpet and proposal of Notoacmeibacteraceae fam. nov. in the order Rhizobiales of the class Alphaproteobacteria.</title>
        <authorList>
            <person name="Huang Z."/>
            <person name="Guo F."/>
            <person name="Lai Q."/>
        </authorList>
    </citation>
    <scope>NUCLEOTIDE SEQUENCE [LARGE SCALE GENOMIC DNA]</scope>
    <source>
        <strain evidence="9">XMTR2A4</strain>
    </source>
</reference>
<evidence type="ECO:0000313" key="9">
    <source>
        <dbReference type="Proteomes" id="UP000215405"/>
    </source>
</evidence>
<name>A0A231V4G8_9HYPH</name>
<dbReference type="InterPro" id="IPR019776">
    <property type="entry name" value="Flagellar_basal_body_rod_CS"/>
</dbReference>
<proteinExistence type="inferred from homology"/>
<evidence type="ECO:0000256" key="2">
    <source>
        <dbReference type="ARBA" id="ARBA00009677"/>
    </source>
</evidence>
<dbReference type="PANTHER" id="PTHR30435">
    <property type="entry name" value="FLAGELLAR PROTEIN"/>
    <property type="match status" value="1"/>
</dbReference>
<dbReference type="GO" id="GO:0030694">
    <property type="term" value="C:bacterial-type flagellum basal body, rod"/>
    <property type="evidence" value="ECO:0007669"/>
    <property type="project" value="UniProtKB-UniRule"/>
</dbReference>
<gene>
    <name evidence="8" type="ORF">B7H23_06145</name>
</gene>
<dbReference type="NCBIfam" id="NF009282">
    <property type="entry name" value="PRK12642.1"/>
    <property type="match status" value="1"/>
</dbReference>
<evidence type="ECO:0000259" key="7">
    <source>
        <dbReference type="Pfam" id="PF22692"/>
    </source>
</evidence>
<dbReference type="Pfam" id="PF00460">
    <property type="entry name" value="Flg_bb_rod"/>
    <property type="match status" value="1"/>
</dbReference>
<comment type="subcellular location">
    <subcellularLocation>
        <location evidence="1 4">Bacterial flagellum basal body</location>
    </subcellularLocation>
</comment>
<evidence type="ECO:0000256" key="4">
    <source>
        <dbReference type="RuleBase" id="RU362116"/>
    </source>
</evidence>
<dbReference type="Proteomes" id="UP000215405">
    <property type="component" value="Unassembled WGS sequence"/>
</dbReference>
<dbReference type="InterPro" id="IPR012836">
    <property type="entry name" value="FlgF"/>
</dbReference>
<sequence length="240" mass="25478">MKEGMNIGLSAQIAIEKRMATLADNVANVNTVGFRATRMRFEEALKKTETGENSFVREGGTFIDTRNGALTETGNALDFAIRGDGWFGVQSGQGLVLTRDGRFTISNEGQLQTLKGQPVVDAGGAPIQIDGAAGPIEAGQDGVLYQNGKIAGSLGLFAYNPQGEIGRAEGSAIVPSSAPQPIVDRNDAGVAQGFIEESNVDPIREMTQLIALQRRFESVNSLMSRTSEKKGDAIKFLGGR</sequence>
<dbReference type="Pfam" id="PF22692">
    <property type="entry name" value="LlgE_F_G_D1"/>
    <property type="match status" value="1"/>
</dbReference>
<keyword evidence="8" id="KW-0966">Cell projection</keyword>
<keyword evidence="9" id="KW-1185">Reference proteome</keyword>
<dbReference type="SUPFAM" id="SSF117143">
    <property type="entry name" value="Flagellar hook protein flgE"/>
    <property type="match status" value="1"/>
</dbReference>
<keyword evidence="3 4" id="KW-0975">Bacterial flagellum</keyword>
<feature type="domain" description="Flagellar basal-body/hook protein C-terminal" evidence="6">
    <location>
        <begin position="191"/>
        <end position="228"/>
    </location>
</feature>
<dbReference type="EMBL" id="NBYO01000001">
    <property type="protein sequence ID" value="OXT02476.1"/>
    <property type="molecule type" value="Genomic_DNA"/>
</dbReference>
<dbReference type="PROSITE" id="PS00588">
    <property type="entry name" value="FLAGELLA_BB_ROD"/>
    <property type="match status" value="1"/>
</dbReference>
<dbReference type="NCBIfam" id="TIGR02490">
    <property type="entry name" value="flgF"/>
    <property type="match status" value="1"/>
</dbReference>